<gene>
    <name evidence="10" type="ORF">EDL96_09100</name>
</gene>
<evidence type="ECO:0000256" key="1">
    <source>
        <dbReference type="ARBA" id="ARBA00001933"/>
    </source>
</evidence>
<dbReference type="RefSeq" id="WP_123825483.1">
    <property type="nucleotide sequence ID" value="NZ_RKMF01000011.1"/>
</dbReference>
<keyword evidence="5" id="KW-0663">Pyridoxal phosphate</keyword>
<evidence type="ECO:0000313" key="10">
    <source>
        <dbReference type="EMBL" id="ROZ62624.1"/>
    </source>
</evidence>
<dbReference type="GO" id="GO:0046872">
    <property type="term" value="F:metal ion binding"/>
    <property type="evidence" value="ECO:0007669"/>
    <property type="project" value="UniProtKB-KW"/>
</dbReference>
<dbReference type="Proteomes" id="UP000270616">
    <property type="component" value="Unassembled WGS sequence"/>
</dbReference>
<dbReference type="SUPFAM" id="SSF53383">
    <property type="entry name" value="PLP-dependent transferases"/>
    <property type="match status" value="1"/>
</dbReference>
<dbReference type="AlphaFoldDB" id="A0A3N3ZNW7"/>
<evidence type="ECO:0000259" key="9">
    <source>
        <dbReference type="Pfam" id="PF00266"/>
    </source>
</evidence>
<dbReference type="InterPro" id="IPR016454">
    <property type="entry name" value="Cysteine_dSase"/>
</dbReference>
<dbReference type="GO" id="GO:0051536">
    <property type="term" value="F:iron-sulfur cluster binding"/>
    <property type="evidence" value="ECO:0007669"/>
    <property type="project" value="UniProtKB-KW"/>
</dbReference>
<keyword evidence="11" id="KW-1185">Reference proteome</keyword>
<keyword evidence="3" id="KW-0808">Transferase</keyword>
<dbReference type="OrthoDB" id="9808002at2"/>
<dbReference type="PANTHER" id="PTHR11601">
    <property type="entry name" value="CYSTEINE DESULFURYLASE FAMILY MEMBER"/>
    <property type="match status" value="1"/>
</dbReference>
<evidence type="ECO:0000256" key="2">
    <source>
        <dbReference type="ARBA" id="ARBA00006490"/>
    </source>
</evidence>
<evidence type="ECO:0000256" key="3">
    <source>
        <dbReference type="ARBA" id="ARBA00022679"/>
    </source>
</evidence>
<protein>
    <submittedName>
        <fullName evidence="10">Cysteine desulfurase</fullName>
    </submittedName>
</protein>
<comment type="catalytic activity">
    <reaction evidence="8">
        <text>(sulfur carrier)-H + L-cysteine = (sulfur carrier)-SH + L-alanine</text>
        <dbReference type="Rhea" id="RHEA:43892"/>
        <dbReference type="Rhea" id="RHEA-COMP:14737"/>
        <dbReference type="Rhea" id="RHEA-COMP:14739"/>
        <dbReference type="ChEBI" id="CHEBI:29917"/>
        <dbReference type="ChEBI" id="CHEBI:35235"/>
        <dbReference type="ChEBI" id="CHEBI:57972"/>
        <dbReference type="ChEBI" id="CHEBI:64428"/>
        <dbReference type="EC" id="2.8.1.7"/>
    </reaction>
</comment>
<evidence type="ECO:0000313" key="11">
    <source>
        <dbReference type="Proteomes" id="UP000270616"/>
    </source>
</evidence>
<evidence type="ECO:0000256" key="5">
    <source>
        <dbReference type="ARBA" id="ARBA00022898"/>
    </source>
</evidence>
<keyword evidence="7" id="KW-0411">Iron-sulfur</keyword>
<dbReference type="Gene3D" id="3.40.640.10">
    <property type="entry name" value="Type I PLP-dependent aspartate aminotransferase-like (Major domain)"/>
    <property type="match status" value="1"/>
</dbReference>
<dbReference type="Pfam" id="PF00266">
    <property type="entry name" value="Aminotran_5"/>
    <property type="match status" value="1"/>
</dbReference>
<dbReference type="FunFam" id="3.40.640.10:FF:000084">
    <property type="entry name" value="IscS-like cysteine desulfurase"/>
    <property type="match status" value="1"/>
</dbReference>
<dbReference type="InterPro" id="IPR015424">
    <property type="entry name" value="PyrdxlP-dep_Trfase"/>
</dbReference>
<dbReference type="EMBL" id="RKMF01000011">
    <property type="protein sequence ID" value="ROZ62624.1"/>
    <property type="molecule type" value="Genomic_DNA"/>
</dbReference>
<proteinExistence type="inferred from homology"/>
<sequence>MPTPDPTPTSSVPTSGPASRASQVYLDHAATHPTLPQAATAMLDQLQRGGNPSAINATGRSARRVLEESRDTVARALNVDSVEVIFTSGGTEADNLAVKGLYGRRHQENPARTRVLVSAVEHPAVMESAQFLADRHGAQLEIVPVDAQGRVSLTVLRDMIARAPDQVALVAVMWANNEIGTVQPVAELAAVCQEYEVPLHVDAVQAFGALPVDASLPGIATLAVTGHKIGAPVGTGALYVGRTVKLDTTLHGGGQQRSLRSGTLDAAGAAAFAAAVDTVCDDLAGESERIATLRDDLIRGIRAAVPEAVLRGPEDFEHTGTRLPNNVHFTFPGAEGDSLLFLLDAAGIATSTGSACSAGVPRPSSVLLALGLDEDTARGAQRFTLGHGSTHDDVAALLAVLPEVYGRAKAAGMAGRVSSLG</sequence>
<organism evidence="10 11">
    <name type="scientific">Kocuria soli</name>
    <dbReference type="NCBI Taxonomy" id="2485125"/>
    <lineage>
        <taxon>Bacteria</taxon>
        <taxon>Bacillati</taxon>
        <taxon>Actinomycetota</taxon>
        <taxon>Actinomycetes</taxon>
        <taxon>Micrococcales</taxon>
        <taxon>Micrococcaceae</taxon>
        <taxon>Kocuria</taxon>
    </lineage>
</organism>
<dbReference type="PANTHER" id="PTHR11601:SF34">
    <property type="entry name" value="CYSTEINE DESULFURASE"/>
    <property type="match status" value="1"/>
</dbReference>
<dbReference type="Gene3D" id="1.10.260.50">
    <property type="match status" value="1"/>
</dbReference>
<name>A0A3N3ZNW7_9MICC</name>
<evidence type="ECO:0000256" key="7">
    <source>
        <dbReference type="ARBA" id="ARBA00023014"/>
    </source>
</evidence>
<dbReference type="InterPro" id="IPR000192">
    <property type="entry name" value="Aminotrans_V_dom"/>
</dbReference>
<evidence type="ECO:0000256" key="8">
    <source>
        <dbReference type="ARBA" id="ARBA00050776"/>
    </source>
</evidence>
<dbReference type="InterPro" id="IPR015421">
    <property type="entry name" value="PyrdxlP-dep_Trfase_major"/>
</dbReference>
<keyword evidence="4" id="KW-0479">Metal-binding</keyword>
<dbReference type="PIRSF" id="PIRSF005572">
    <property type="entry name" value="NifS"/>
    <property type="match status" value="1"/>
</dbReference>
<comment type="caution">
    <text evidence="10">The sequence shown here is derived from an EMBL/GenBank/DDBJ whole genome shotgun (WGS) entry which is preliminary data.</text>
</comment>
<feature type="domain" description="Aminotransferase class V" evidence="9">
    <location>
        <begin position="24"/>
        <end position="397"/>
    </location>
</feature>
<reference evidence="10 11" key="1">
    <citation type="submission" date="2018-10" db="EMBL/GenBank/DDBJ databases">
        <title>Kocuria sp. M5W7-7, whole genome shotgun sequence.</title>
        <authorList>
            <person name="Tuo L."/>
        </authorList>
    </citation>
    <scope>NUCLEOTIDE SEQUENCE [LARGE SCALE GENOMIC DNA]</scope>
    <source>
        <strain evidence="10 11">M5W7-7</strain>
    </source>
</reference>
<comment type="similarity">
    <text evidence="2">Belongs to the class-V pyridoxal-phosphate-dependent aminotransferase family. NifS/IscS subfamily.</text>
</comment>
<accession>A0A3N3ZNW7</accession>
<dbReference type="GO" id="GO:0031071">
    <property type="term" value="F:cysteine desulfurase activity"/>
    <property type="evidence" value="ECO:0007669"/>
    <property type="project" value="UniProtKB-EC"/>
</dbReference>
<comment type="cofactor">
    <cofactor evidence="1">
        <name>pyridoxal 5'-phosphate</name>
        <dbReference type="ChEBI" id="CHEBI:597326"/>
    </cofactor>
</comment>
<dbReference type="InterPro" id="IPR015422">
    <property type="entry name" value="PyrdxlP-dep_Trfase_small"/>
</dbReference>
<evidence type="ECO:0000256" key="4">
    <source>
        <dbReference type="ARBA" id="ARBA00022723"/>
    </source>
</evidence>
<dbReference type="Gene3D" id="3.90.1150.10">
    <property type="entry name" value="Aspartate Aminotransferase, domain 1"/>
    <property type="match status" value="1"/>
</dbReference>
<keyword evidence="6" id="KW-0408">Iron</keyword>
<evidence type="ECO:0000256" key="6">
    <source>
        <dbReference type="ARBA" id="ARBA00023004"/>
    </source>
</evidence>